<name>A0A6J6RSJ3_9ZZZZ</name>
<sequence>MKRSSNHPSARRQSAADIARTEYWIRVRAQVERIINARCREGSEDVEQMVAEQFLANTEQIMAAYEPEVFANVAVRSRADDWRRTERIQKGEGARMYRDPADDLAKPGRQVCSIDSIDEALVDAVTIAADSQQSTVDALEVRQALTLLDDNQRRLVFLVDLQGYTVVEAAPMVSLSRAYAQRRLGAARDTIIRYVIAA</sequence>
<dbReference type="InterPro" id="IPR013324">
    <property type="entry name" value="RNA_pol_sigma_r3/r4-like"/>
</dbReference>
<organism evidence="2">
    <name type="scientific">freshwater metagenome</name>
    <dbReference type="NCBI Taxonomy" id="449393"/>
    <lineage>
        <taxon>unclassified sequences</taxon>
        <taxon>metagenomes</taxon>
        <taxon>ecological metagenomes</taxon>
    </lineage>
</organism>
<proteinExistence type="predicted"/>
<reference evidence="2" key="1">
    <citation type="submission" date="2020-05" db="EMBL/GenBank/DDBJ databases">
        <authorList>
            <person name="Chiriac C."/>
            <person name="Salcher M."/>
            <person name="Ghai R."/>
            <person name="Kavagutti S V."/>
        </authorList>
    </citation>
    <scope>NUCLEOTIDE SEQUENCE</scope>
</reference>
<evidence type="ECO:0000313" key="2">
    <source>
        <dbReference type="EMBL" id="CAB4725301.1"/>
    </source>
</evidence>
<evidence type="ECO:0000313" key="4">
    <source>
        <dbReference type="EMBL" id="CAB4966727.1"/>
    </source>
</evidence>
<protein>
    <submittedName>
        <fullName evidence="2">Unannotated protein</fullName>
    </submittedName>
</protein>
<dbReference type="InterPro" id="IPR036388">
    <property type="entry name" value="WH-like_DNA-bd_sf"/>
</dbReference>
<dbReference type="SUPFAM" id="SSF88659">
    <property type="entry name" value="Sigma3 and sigma4 domains of RNA polymerase sigma factors"/>
    <property type="match status" value="1"/>
</dbReference>
<dbReference type="AlphaFoldDB" id="A0A6J6RSJ3"/>
<dbReference type="Pfam" id="PF07638">
    <property type="entry name" value="Sigma70_ECF"/>
    <property type="match status" value="1"/>
</dbReference>
<feature type="domain" description="RNA polymerase sigma-70 ECF-like HTH" evidence="1">
    <location>
        <begin position="78"/>
        <end position="190"/>
    </location>
</feature>
<dbReference type="Gene3D" id="1.10.10.10">
    <property type="entry name" value="Winged helix-like DNA-binding domain superfamily/Winged helix DNA-binding domain"/>
    <property type="match status" value="1"/>
</dbReference>
<dbReference type="EMBL" id="CAFAAM010000005">
    <property type="protein sequence ID" value="CAB4792377.1"/>
    <property type="molecule type" value="Genomic_DNA"/>
</dbReference>
<evidence type="ECO:0000313" key="3">
    <source>
        <dbReference type="EMBL" id="CAB4792377.1"/>
    </source>
</evidence>
<dbReference type="EMBL" id="CAFBNJ010000182">
    <property type="protein sequence ID" value="CAB4966727.1"/>
    <property type="molecule type" value="Genomic_DNA"/>
</dbReference>
<dbReference type="EMBL" id="CAEZXY010000153">
    <property type="protein sequence ID" value="CAB4725301.1"/>
    <property type="molecule type" value="Genomic_DNA"/>
</dbReference>
<accession>A0A6J6RSJ3</accession>
<evidence type="ECO:0000259" key="1">
    <source>
        <dbReference type="Pfam" id="PF07638"/>
    </source>
</evidence>
<dbReference type="InterPro" id="IPR053812">
    <property type="entry name" value="HTH_Sigma70_ECF-like"/>
</dbReference>
<gene>
    <name evidence="2" type="ORF">UFOPK2624_01994</name>
    <name evidence="3" type="ORF">UFOPK3010_00069</name>
    <name evidence="4" type="ORF">UFOPK3785_02048</name>
</gene>